<sequence>MLKLLMGVALAFLLRANAVVVVDVNPISVALNGGAIALSITWHKVDTQDFQFAFVLYPSGARSKALDSPTQAGSDVVSSVTFGSLSPGIYELGAIQLDSVPPGLGNGGGFTSPITVMGENSSVLNVSTNFSTAISTSSAQRELQTSGVPWSLTSDSASGSKITYTAVSSPPFGEPTSTQARPTATSNSASQSIGVVVAFMLIILVAISIFILRRRRKRTLLPTEPSKASPHPNTTSASDDVITRKGQPVGAD</sequence>
<evidence type="ECO:0000256" key="2">
    <source>
        <dbReference type="SAM" id="Phobius"/>
    </source>
</evidence>
<evidence type="ECO:0000313" key="4">
    <source>
        <dbReference type="EMBL" id="KAK7027899.1"/>
    </source>
</evidence>
<keyword evidence="2" id="KW-0472">Membrane</keyword>
<evidence type="ECO:0000256" key="3">
    <source>
        <dbReference type="SAM" id="SignalP"/>
    </source>
</evidence>
<protein>
    <submittedName>
        <fullName evidence="4">Uncharacterized protein</fullName>
    </submittedName>
</protein>
<gene>
    <name evidence="4" type="ORF">VNI00_015115</name>
</gene>
<evidence type="ECO:0000313" key="5">
    <source>
        <dbReference type="Proteomes" id="UP001383192"/>
    </source>
</evidence>
<name>A0AAW0BPC2_9AGAR</name>
<feature type="compositionally biased region" description="Polar residues" evidence="1">
    <location>
        <begin position="175"/>
        <end position="187"/>
    </location>
</feature>
<feature type="region of interest" description="Disordered" evidence="1">
    <location>
        <begin position="165"/>
        <end position="187"/>
    </location>
</feature>
<dbReference type="Proteomes" id="UP001383192">
    <property type="component" value="Unassembled WGS sequence"/>
</dbReference>
<keyword evidence="3" id="KW-0732">Signal</keyword>
<keyword evidence="2" id="KW-0812">Transmembrane</keyword>
<feature type="signal peptide" evidence="3">
    <location>
        <begin position="1"/>
        <end position="18"/>
    </location>
</feature>
<organism evidence="4 5">
    <name type="scientific">Paramarasmius palmivorus</name>
    <dbReference type="NCBI Taxonomy" id="297713"/>
    <lineage>
        <taxon>Eukaryota</taxon>
        <taxon>Fungi</taxon>
        <taxon>Dikarya</taxon>
        <taxon>Basidiomycota</taxon>
        <taxon>Agaricomycotina</taxon>
        <taxon>Agaricomycetes</taxon>
        <taxon>Agaricomycetidae</taxon>
        <taxon>Agaricales</taxon>
        <taxon>Marasmiineae</taxon>
        <taxon>Marasmiaceae</taxon>
        <taxon>Paramarasmius</taxon>
    </lineage>
</organism>
<feature type="region of interest" description="Disordered" evidence="1">
    <location>
        <begin position="222"/>
        <end position="252"/>
    </location>
</feature>
<reference evidence="4 5" key="1">
    <citation type="submission" date="2024-01" db="EMBL/GenBank/DDBJ databases">
        <title>A draft genome for a cacao thread blight-causing isolate of Paramarasmius palmivorus.</title>
        <authorList>
            <person name="Baruah I.K."/>
            <person name="Bukari Y."/>
            <person name="Amoako-Attah I."/>
            <person name="Meinhardt L.W."/>
            <person name="Bailey B.A."/>
            <person name="Cohen S.P."/>
        </authorList>
    </citation>
    <scope>NUCLEOTIDE SEQUENCE [LARGE SCALE GENOMIC DNA]</scope>
    <source>
        <strain evidence="4 5">GH-12</strain>
    </source>
</reference>
<accession>A0AAW0BPC2</accession>
<proteinExistence type="predicted"/>
<comment type="caution">
    <text evidence="4">The sequence shown here is derived from an EMBL/GenBank/DDBJ whole genome shotgun (WGS) entry which is preliminary data.</text>
</comment>
<dbReference type="EMBL" id="JAYKXP010000093">
    <property type="protein sequence ID" value="KAK7027899.1"/>
    <property type="molecule type" value="Genomic_DNA"/>
</dbReference>
<keyword evidence="5" id="KW-1185">Reference proteome</keyword>
<feature type="transmembrane region" description="Helical" evidence="2">
    <location>
        <begin position="193"/>
        <end position="212"/>
    </location>
</feature>
<keyword evidence="2" id="KW-1133">Transmembrane helix</keyword>
<evidence type="ECO:0000256" key="1">
    <source>
        <dbReference type="SAM" id="MobiDB-lite"/>
    </source>
</evidence>
<dbReference type="AlphaFoldDB" id="A0AAW0BPC2"/>
<feature type="chain" id="PRO_5043530381" evidence="3">
    <location>
        <begin position="19"/>
        <end position="252"/>
    </location>
</feature>